<feature type="binding site" evidence="10">
    <location>
        <position position="141"/>
    </location>
    <ligand>
        <name>substrate</name>
    </ligand>
</feature>
<dbReference type="Pfam" id="PF08533">
    <property type="entry name" value="Glyco_hydro_42C"/>
    <property type="match status" value="1"/>
</dbReference>
<dbReference type="SUPFAM" id="SSF52317">
    <property type="entry name" value="Class I glutamine amidotransferase-like"/>
    <property type="match status" value="1"/>
</dbReference>
<dbReference type="PIRSF" id="PIRSF001084">
    <property type="entry name" value="B-galactosidase"/>
    <property type="match status" value="1"/>
</dbReference>
<dbReference type="PANTHER" id="PTHR36447:SF2">
    <property type="entry name" value="BETA-GALACTOSIDASE YESZ"/>
    <property type="match status" value="1"/>
</dbReference>
<dbReference type="CDD" id="cd03143">
    <property type="entry name" value="A4_beta-galactosidase_middle_domain"/>
    <property type="match status" value="1"/>
</dbReference>
<name>A0A6C0P430_9BACL</name>
<evidence type="ECO:0000259" key="14">
    <source>
        <dbReference type="Pfam" id="PF08533"/>
    </source>
</evidence>
<evidence type="ECO:0000313" key="15">
    <source>
        <dbReference type="EMBL" id="QHW33310.1"/>
    </source>
</evidence>
<evidence type="ECO:0000256" key="3">
    <source>
        <dbReference type="ARBA" id="ARBA00012756"/>
    </source>
</evidence>
<dbReference type="GO" id="GO:0004565">
    <property type="term" value="F:beta-galactosidase activity"/>
    <property type="evidence" value="ECO:0007669"/>
    <property type="project" value="UniProtKB-EC"/>
</dbReference>
<dbReference type="AlphaFoldDB" id="A0A6C0P430"/>
<evidence type="ECO:0000256" key="6">
    <source>
        <dbReference type="ARBA" id="ARBA00022833"/>
    </source>
</evidence>
<dbReference type="RefSeq" id="WP_162643295.1">
    <property type="nucleotide sequence ID" value="NZ_CP048286.1"/>
</dbReference>
<reference evidence="15 16" key="1">
    <citation type="submission" date="2020-02" db="EMBL/GenBank/DDBJ databases">
        <title>Paenibacillus sp. nov., isolated from rhizosphere soil of tomato.</title>
        <authorList>
            <person name="Weon H.-Y."/>
            <person name="Lee S.A."/>
        </authorList>
    </citation>
    <scope>NUCLEOTIDE SEQUENCE [LARGE SCALE GENOMIC DNA]</scope>
    <source>
        <strain evidence="15 16">14171R-81</strain>
    </source>
</reference>
<keyword evidence="16" id="KW-1185">Reference proteome</keyword>
<dbReference type="KEGG" id="prz:GZH47_22630"/>
<dbReference type="Pfam" id="PF08532">
    <property type="entry name" value="Glyco_hydro_42M"/>
    <property type="match status" value="1"/>
</dbReference>
<evidence type="ECO:0000259" key="13">
    <source>
        <dbReference type="Pfam" id="PF08532"/>
    </source>
</evidence>
<dbReference type="Gene3D" id="3.40.50.880">
    <property type="match status" value="1"/>
</dbReference>
<feature type="domain" description="Beta-galactosidase trimerisation" evidence="13">
    <location>
        <begin position="392"/>
        <end position="601"/>
    </location>
</feature>
<dbReference type="Gene3D" id="3.20.20.80">
    <property type="entry name" value="Glycosidases"/>
    <property type="match status" value="1"/>
</dbReference>
<gene>
    <name evidence="15" type="ORF">GZH47_22630</name>
</gene>
<feature type="binding site" evidence="11">
    <location>
        <position position="153"/>
    </location>
    <ligand>
        <name>Zn(2+)</name>
        <dbReference type="ChEBI" id="CHEBI:29105"/>
    </ligand>
</feature>
<dbReference type="InterPro" id="IPR013529">
    <property type="entry name" value="Glyco_hydro_42_N"/>
</dbReference>
<dbReference type="Gene3D" id="2.60.40.1180">
    <property type="entry name" value="Golgi alpha-mannosidase II"/>
    <property type="match status" value="1"/>
</dbReference>
<organism evidence="15 16">
    <name type="scientific">Paenibacillus rhizovicinus</name>
    <dbReference type="NCBI Taxonomy" id="2704463"/>
    <lineage>
        <taxon>Bacteria</taxon>
        <taxon>Bacillati</taxon>
        <taxon>Bacillota</taxon>
        <taxon>Bacilli</taxon>
        <taxon>Bacillales</taxon>
        <taxon>Paenibacillaceae</taxon>
        <taxon>Paenibacillus</taxon>
    </lineage>
</organism>
<feature type="domain" description="Glycoside hydrolase family 42 N-terminal" evidence="12">
    <location>
        <begin position="6"/>
        <end position="379"/>
    </location>
</feature>
<evidence type="ECO:0000313" key="16">
    <source>
        <dbReference type="Proteomes" id="UP000479114"/>
    </source>
</evidence>
<feature type="active site" description="Proton donor" evidence="9">
    <location>
        <position position="142"/>
    </location>
</feature>
<dbReference type="InterPro" id="IPR013738">
    <property type="entry name" value="Beta_galactosidase_Trimer"/>
</dbReference>
<feature type="domain" description="Beta-galactosidase C-terminal" evidence="14">
    <location>
        <begin position="611"/>
        <end position="665"/>
    </location>
</feature>
<evidence type="ECO:0000256" key="5">
    <source>
        <dbReference type="ARBA" id="ARBA00022801"/>
    </source>
</evidence>
<dbReference type="PANTHER" id="PTHR36447">
    <property type="entry name" value="BETA-GALACTOSIDASE GANA"/>
    <property type="match status" value="1"/>
</dbReference>
<keyword evidence="6 11" id="KW-0862">Zinc</keyword>
<dbReference type="Pfam" id="PF02449">
    <property type="entry name" value="Glyco_hydro_42"/>
    <property type="match status" value="1"/>
</dbReference>
<dbReference type="SUPFAM" id="SSF51445">
    <property type="entry name" value="(Trans)glycosidases"/>
    <property type="match status" value="1"/>
</dbReference>
<dbReference type="GO" id="GO:0009341">
    <property type="term" value="C:beta-galactosidase complex"/>
    <property type="evidence" value="ECO:0007669"/>
    <property type="project" value="InterPro"/>
</dbReference>
<dbReference type="InterPro" id="IPR013739">
    <property type="entry name" value="Beta_galactosidase_C"/>
</dbReference>
<dbReference type="InterPro" id="IPR003476">
    <property type="entry name" value="Glyco_hydro_42"/>
</dbReference>
<proteinExistence type="inferred from homology"/>
<keyword evidence="4 11" id="KW-0479">Metal-binding</keyword>
<dbReference type="EMBL" id="CP048286">
    <property type="protein sequence ID" value="QHW33310.1"/>
    <property type="molecule type" value="Genomic_DNA"/>
</dbReference>
<comment type="similarity">
    <text evidence="2 8">Belongs to the glycosyl hydrolase 42 family.</text>
</comment>
<dbReference type="InterPro" id="IPR013780">
    <property type="entry name" value="Glyco_hydro_b"/>
</dbReference>
<evidence type="ECO:0000256" key="4">
    <source>
        <dbReference type="ARBA" id="ARBA00022723"/>
    </source>
</evidence>
<feature type="active site" description="Nucleophile" evidence="9">
    <location>
        <position position="302"/>
    </location>
</feature>
<dbReference type="EC" id="3.2.1.23" evidence="3 8"/>
<dbReference type="InterPro" id="IPR017853">
    <property type="entry name" value="GH"/>
</dbReference>
<comment type="catalytic activity">
    <reaction evidence="1 8">
        <text>Hydrolysis of terminal non-reducing beta-D-galactose residues in beta-D-galactosides.</text>
        <dbReference type="EC" id="3.2.1.23"/>
    </reaction>
</comment>
<dbReference type="GO" id="GO:0046872">
    <property type="term" value="F:metal ion binding"/>
    <property type="evidence" value="ECO:0007669"/>
    <property type="project" value="UniProtKB-KW"/>
</dbReference>
<evidence type="ECO:0000256" key="2">
    <source>
        <dbReference type="ARBA" id="ARBA00005940"/>
    </source>
</evidence>
<keyword evidence="5 8" id="KW-0378">Hydrolase</keyword>
<evidence type="ECO:0000256" key="10">
    <source>
        <dbReference type="PIRSR" id="PIRSR001084-2"/>
    </source>
</evidence>
<dbReference type="GO" id="GO:0006012">
    <property type="term" value="P:galactose metabolic process"/>
    <property type="evidence" value="ECO:0007669"/>
    <property type="project" value="InterPro"/>
</dbReference>
<sequence length="676" mass="76316">MLFGACYYPEHWVKERWETDARMMKEAGFNVVRMAEFAWIKMEPAEGEFDFEWLDEAIALFSAYGIRTILGTPTAGPPKWLLDKHPDIYQRDYQGHVRGFGTRRSYCSNNATYRDYTRAIVTEMAKRYGSHPDVIGWQIDNELGAIDTARCYCDSCKTAFVGWLKRKYATLDRLNEEWGTIFSSQLFTAWEQVHLPAYSVHQGHNPGLVLDFRRFSSDSVRGYQALQIGILREHCPPAQPITTNLMGSFNDLDYYDLSADLDLVSLDIYPIMKKVPEERAFRTGINHDAMRGLKGMNYWVLEHQSGTPCTNTFSPTPKPGELRRWTYQSVARGADAIVYFRWRTLTYALEEYWHGILQHHGKPGRKYREVRQVGEELARLAPLLADTTVRSKAAIVKCFHNEWAFEIQPHASGFVYKDHQADYYRYFHDRNIQVDVISPDSAGFDGYDLLIVPNLMMSKEATVRAIHDYVRAGGTVVMDFRAGAKEWNNRMLPEILPGPFAGLLGIEVDDYGIIEPEHPVGLAFAEAFGNAGLAGQAATWYDVIEPIGASTVVRFTNDYFAGCPAVTRNEYGAGRAYYIGTELDRSTLNALFDGISAEAGLKPVLPSLPQGVEAVRREGDGRREVIFVINHNECEVSFAIEDGCVDLLTGRTIRGVTSLAANGILALERSNESISQ</sequence>
<evidence type="ECO:0000256" key="8">
    <source>
        <dbReference type="PIRNR" id="PIRNR001084"/>
    </source>
</evidence>
<evidence type="ECO:0000256" key="9">
    <source>
        <dbReference type="PIRSR" id="PIRSR001084-1"/>
    </source>
</evidence>
<evidence type="ECO:0000256" key="1">
    <source>
        <dbReference type="ARBA" id="ARBA00001412"/>
    </source>
</evidence>
<feature type="binding site" evidence="11">
    <location>
        <position position="151"/>
    </location>
    <ligand>
        <name>Zn(2+)</name>
        <dbReference type="ChEBI" id="CHEBI:29105"/>
    </ligand>
</feature>
<feature type="binding site" evidence="11">
    <location>
        <position position="107"/>
    </location>
    <ligand>
        <name>Zn(2+)</name>
        <dbReference type="ChEBI" id="CHEBI:29105"/>
    </ligand>
</feature>
<evidence type="ECO:0000256" key="11">
    <source>
        <dbReference type="PIRSR" id="PIRSR001084-3"/>
    </source>
</evidence>
<protein>
    <recommendedName>
        <fullName evidence="3 8">Beta-galactosidase</fullName>
        <shortName evidence="8">Beta-gal</shortName>
        <ecNumber evidence="3 8">3.2.1.23</ecNumber>
    </recommendedName>
</protein>
<feature type="binding site" evidence="10">
    <location>
        <position position="103"/>
    </location>
    <ligand>
        <name>substrate</name>
    </ligand>
</feature>
<feature type="binding site" evidence="11">
    <location>
        <position position="156"/>
    </location>
    <ligand>
        <name>Zn(2+)</name>
        <dbReference type="ChEBI" id="CHEBI:29105"/>
    </ligand>
</feature>
<dbReference type="InterPro" id="IPR029062">
    <property type="entry name" value="Class_I_gatase-like"/>
</dbReference>
<keyword evidence="7 8" id="KW-0326">Glycosidase</keyword>
<evidence type="ECO:0000256" key="7">
    <source>
        <dbReference type="ARBA" id="ARBA00023295"/>
    </source>
</evidence>
<evidence type="ECO:0000259" key="12">
    <source>
        <dbReference type="Pfam" id="PF02449"/>
    </source>
</evidence>
<accession>A0A6C0P430</accession>
<dbReference type="Proteomes" id="UP000479114">
    <property type="component" value="Chromosome"/>
</dbReference>